<sequence>MSDIANTRTEKTIFKELELLCQSPGYVHVIAYLCIRDNTIRHSPSEVKLEDILQQFSMERLVRTELSTIVGLMCKKNIDNSLPSPDVFQEYIDKTDSLLLELHESMRPGMDRIFNTEEARKGEINPFQSGSILRESIFYGGESAYQFQYKDFSKLKYEKDDNWLVLNKGYNLDQAIKVITAIQDVHDEKLNNVFIDFAQKDPKEWTFLETFKFKTEEISNNSGVDTAVSQKVIESLTCYTDMACFQNLDDFNPINACPIIKVEDGEYLLFSVYSLFQAFYETPFFWFNEDKSYKNKAMQHRGEFTELFSKERLEIVFGEERVFCNIDIFDSGNQKVGEIDVLVLFSDRAIVLQAKSKKLTIEARKGNDLSLKSDFKKAVQDAYDQAFSCSRLILEGNCRFFDSQKEEIKISNDFKEIYPFCVVSDHYPALSFQAKQFLKQKQTNIIKPAFVMDIFFLDVLTEMLQSPLHFLSYIHRRVFYNEKVLSTHELTVLSYHLKTNLWIENDFSLIYLEDDICADLDLAMLSRREGLPGPKQVDGILTKYQGTHFEKLISDIEELERSDTIDFGFMMLAFGGDTIELINDSIDKIAEAVKYDGKHHDLTLVVSDQKAGLTIHCNNNSNHDAIQLLNRHCESRKYLQKADKWFGICIDPKTLKLRFGVNKVFPWKQSIEMDNLTRNFMPAKPIAANGRVNFKTKTITKIGRNEKCPCGSGKKYKKCCL</sequence>
<dbReference type="Gene3D" id="3.10.450.50">
    <property type="match status" value="1"/>
</dbReference>
<dbReference type="EMBL" id="CP043420">
    <property type="protein sequence ID" value="QEL11691.1"/>
    <property type="molecule type" value="Genomic_DNA"/>
</dbReference>
<protein>
    <submittedName>
        <fullName evidence="1">Prepilin peptidase</fullName>
    </submittedName>
</protein>
<dbReference type="PANTHER" id="PTHR33747">
    <property type="entry name" value="UPF0225 PROTEIN SCO1677"/>
    <property type="match status" value="1"/>
</dbReference>
<dbReference type="Pfam" id="PF02810">
    <property type="entry name" value="SEC-C"/>
    <property type="match status" value="1"/>
</dbReference>
<dbReference type="SUPFAM" id="SSF103642">
    <property type="entry name" value="Sec-C motif"/>
    <property type="match status" value="1"/>
</dbReference>
<proteinExistence type="predicted"/>
<dbReference type="STRING" id="657387.BH688_10375"/>
<accession>A0A1S1NUH3</accession>
<dbReference type="AlphaFoldDB" id="A0A1S1NUH3"/>
<dbReference type="InterPro" id="IPR004027">
    <property type="entry name" value="SEC_C_motif"/>
</dbReference>
<reference evidence="1 2" key="1">
    <citation type="submission" date="2019-08" db="EMBL/GenBank/DDBJ databases">
        <title>Complete genome sequence of Kushneria sp. YCWA18, a halophilic phosphate-solubilizing bacterium isolated from Daqiao saltern in China.</title>
        <authorList>
            <person name="Du G.-X."/>
            <person name="Qu L.-Y."/>
        </authorList>
    </citation>
    <scope>NUCLEOTIDE SEQUENCE [LARGE SCALE GENOMIC DNA]</scope>
    <source>
        <strain evidence="1 2">YCWA18</strain>
    </source>
</reference>
<dbReference type="RefSeq" id="WP_070979171.1">
    <property type="nucleotide sequence ID" value="NZ_CP043420.1"/>
</dbReference>
<name>A0A1S1NUH3_9GAMM</name>
<evidence type="ECO:0000313" key="2">
    <source>
        <dbReference type="Proteomes" id="UP000322553"/>
    </source>
</evidence>
<dbReference type="OrthoDB" id="21421at2"/>
<evidence type="ECO:0000313" key="1">
    <source>
        <dbReference type="EMBL" id="QEL11691.1"/>
    </source>
</evidence>
<keyword evidence="2" id="KW-1185">Reference proteome</keyword>
<gene>
    <name evidence="1" type="ORF">FY550_11450</name>
</gene>
<organism evidence="1 2">
    <name type="scientific">Kushneria phosphatilytica</name>
    <dbReference type="NCBI Taxonomy" id="657387"/>
    <lineage>
        <taxon>Bacteria</taxon>
        <taxon>Pseudomonadati</taxon>
        <taxon>Pseudomonadota</taxon>
        <taxon>Gammaproteobacteria</taxon>
        <taxon>Oceanospirillales</taxon>
        <taxon>Halomonadaceae</taxon>
        <taxon>Kushneria</taxon>
    </lineage>
</organism>
<dbReference type="PANTHER" id="PTHR33747:SF1">
    <property type="entry name" value="ADENYLATE CYCLASE-ASSOCIATED CAP C-TERMINAL DOMAIN-CONTAINING PROTEIN"/>
    <property type="match status" value="1"/>
</dbReference>
<dbReference type="Proteomes" id="UP000322553">
    <property type="component" value="Chromosome"/>
</dbReference>
<dbReference type="KEGG" id="kuy:FY550_11450"/>